<protein>
    <submittedName>
        <fullName evidence="4">Hsp20/alpha crystallin family protein</fullName>
    </submittedName>
</protein>
<comment type="similarity">
    <text evidence="1 2">Belongs to the small heat shock protein (HSP20) family.</text>
</comment>
<dbReference type="RefSeq" id="WP_154526871.1">
    <property type="nucleotide sequence ID" value="NZ_JAQYJL010000002.1"/>
</dbReference>
<dbReference type="PROSITE" id="PS01031">
    <property type="entry name" value="SHSP"/>
    <property type="match status" value="1"/>
</dbReference>
<sequence>MLVPSIFNDNLFDDWFDDGFWPVSREARKFDEKMGGVNANFMRTDVKEGEKEYEVAVELPGFDKDHVSVELKDGYLTIAAKKDENNDQKDENGRFIRRERYSGNVCRSFYVGKDLTEDDVHASFKDGVLRLTVPKKDQQQIEDKKHVIQID</sequence>
<evidence type="ECO:0000256" key="2">
    <source>
        <dbReference type="RuleBase" id="RU003616"/>
    </source>
</evidence>
<dbReference type="CDD" id="cd06471">
    <property type="entry name" value="ACD_LpsHSP_like"/>
    <property type="match status" value="1"/>
</dbReference>
<evidence type="ECO:0000313" key="4">
    <source>
        <dbReference type="EMBL" id="MSS15729.1"/>
    </source>
</evidence>
<dbReference type="InterPro" id="IPR008978">
    <property type="entry name" value="HSP20-like_chaperone"/>
</dbReference>
<keyword evidence="5" id="KW-1185">Reference proteome</keyword>
<dbReference type="InterPro" id="IPR031107">
    <property type="entry name" value="Small_HSP"/>
</dbReference>
<dbReference type="PANTHER" id="PTHR11527">
    <property type="entry name" value="HEAT-SHOCK PROTEIN 20 FAMILY MEMBER"/>
    <property type="match status" value="1"/>
</dbReference>
<evidence type="ECO:0000259" key="3">
    <source>
        <dbReference type="PROSITE" id="PS01031"/>
    </source>
</evidence>
<dbReference type="AlphaFoldDB" id="A0A6L5X5R4"/>
<dbReference type="EMBL" id="VULZ01000014">
    <property type="protein sequence ID" value="MSS15729.1"/>
    <property type="molecule type" value="Genomic_DNA"/>
</dbReference>
<dbReference type="SUPFAM" id="SSF49764">
    <property type="entry name" value="HSP20-like chaperones"/>
    <property type="match status" value="1"/>
</dbReference>
<accession>A0A6L5X5R4</accession>
<dbReference type="InterPro" id="IPR002068">
    <property type="entry name" value="A-crystallin/Hsp20_dom"/>
</dbReference>
<gene>
    <name evidence="4" type="ORF">FYJ35_11925</name>
</gene>
<dbReference type="Pfam" id="PF00011">
    <property type="entry name" value="HSP20"/>
    <property type="match status" value="1"/>
</dbReference>
<evidence type="ECO:0000256" key="1">
    <source>
        <dbReference type="PROSITE-ProRule" id="PRU00285"/>
    </source>
</evidence>
<reference evidence="4 5" key="1">
    <citation type="submission" date="2019-08" db="EMBL/GenBank/DDBJ databases">
        <title>In-depth cultivation of the pig gut microbiome towards novel bacterial diversity and tailored functional studies.</title>
        <authorList>
            <person name="Wylensek D."/>
            <person name="Hitch T.C.A."/>
            <person name="Clavel T."/>
        </authorList>
    </citation>
    <scope>NUCLEOTIDE SEQUENCE [LARGE SCALE GENOMIC DNA]</scope>
    <source>
        <strain evidence="4 5">Oil+RF-744-WCA-WT-11</strain>
    </source>
</reference>
<evidence type="ECO:0000313" key="5">
    <source>
        <dbReference type="Proteomes" id="UP000481852"/>
    </source>
</evidence>
<dbReference type="Proteomes" id="UP000481852">
    <property type="component" value="Unassembled WGS sequence"/>
</dbReference>
<dbReference type="Gene3D" id="2.60.40.790">
    <property type="match status" value="1"/>
</dbReference>
<comment type="caution">
    <text evidence="4">The sequence shown here is derived from an EMBL/GenBank/DDBJ whole genome shotgun (WGS) entry which is preliminary data.</text>
</comment>
<feature type="domain" description="SHSP" evidence="3">
    <location>
        <begin position="35"/>
        <end position="151"/>
    </location>
</feature>
<organism evidence="4 5">
    <name type="scientific">Porcincola intestinalis</name>
    <dbReference type="NCBI Taxonomy" id="2606632"/>
    <lineage>
        <taxon>Bacteria</taxon>
        <taxon>Bacillati</taxon>
        <taxon>Bacillota</taxon>
        <taxon>Clostridia</taxon>
        <taxon>Lachnospirales</taxon>
        <taxon>Lachnospiraceae</taxon>
        <taxon>Porcincola</taxon>
    </lineage>
</organism>
<proteinExistence type="inferred from homology"/>
<name>A0A6L5X5R4_9FIRM</name>